<sequence>MSMENWNKWVARDIITTVLLSLLLIVIQLVINMVAMLNDFVSMVLSVGISCFLCAPIYFLLVRRVRKRFVSLIYMLILGVVFLIMGDWFLLPYFAVVGLICEAILWKQGSYDNPWRITAAWTIYSVLYIGVNLLPLWFFWDSFHQNALASGMTQEYIDAYVRYYSQPGWLVAIVVITAVLGFLGCMVGRRMMQKHFKKVGVL</sequence>
<dbReference type="PATRIC" id="fig|270498.16.peg.1059"/>
<gene>
    <name evidence="2" type="ORF">CHK_1791</name>
</gene>
<dbReference type="AlphaFoldDB" id="A0A0M2NI86"/>
<dbReference type="STRING" id="270498.CHK_1791"/>
<accession>A0A0M2NI86</accession>
<feature type="transmembrane region" description="Helical" evidence="1">
    <location>
        <begin position="68"/>
        <end position="84"/>
    </location>
</feature>
<keyword evidence="1" id="KW-0812">Transmembrane</keyword>
<feature type="transmembrane region" description="Helical" evidence="1">
    <location>
        <begin position="12"/>
        <end position="34"/>
    </location>
</feature>
<keyword evidence="3" id="KW-1185">Reference proteome</keyword>
<dbReference type="Proteomes" id="UP000034076">
    <property type="component" value="Unassembled WGS sequence"/>
</dbReference>
<evidence type="ECO:0000313" key="3">
    <source>
        <dbReference type="Proteomes" id="UP000034076"/>
    </source>
</evidence>
<keyword evidence="1" id="KW-0472">Membrane</keyword>
<dbReference type="NCBIfam" id="TIGR02185">
    <property type="entry name" value="Trep_Strep"/>
    <property type="match status" value="1"/>
</dbReference>
<name>A0A0M2NI86_9FIRM</name>
<proteinExistence type="predicted"/>
<evidence type="ECO:0000313" key="2">
    <source>
        <dbReference type="EMBL" id="KKI50676.1"/>
    </source>
</evidence>
<dbReference type="Pfam" id="PF09605">
    <property type="entry name" value="Trep_Strep"/>
    <property type="match status" value="1"/>
</dbReference>
<feature type="transmembrane region" description="Helical" evidence="1">
    <location>
        <begin position="90"/>
        <end position="106"/>
    </location>
</feature>
<dbReference type="EMBL" id="LAYJ01000102">
    <property type="protein sequence ID" value="KKI50676.1"/>
    <property type="molecule type" value="Genomic_DNA"/>
</dbReference>
<evidence type="ECO:0000256" key="1">
    <source>
        <dbReference type="SAM" id="Phobius"/>
    </source>
</evidence>
<feature type="transmembrane region" description="Helical" evidence="1">
    <location>
        <begin position="169"/>
        <end position="188"/>
    </location>
</feature>
<feature type="transmembrane region" description="Helical" evidence="1">
    <location>
        <begin position="40"/>
        <end position="61"/>
    </location>
</feature>
<reference evidence="2 3" key="1">
    <citation type="submission" date="2015-04" db="EMBL/GenBank/DDBJ databases">
        <title>Draft genome sequence of bacteremic isolate Catabacter hongkongensis type strain HKU16T.</title>
        <authorList>
            <person name="Lau S.K."/>
            <person name="Teng J.L."/>
            <person name="Huang Y."/>
            <person name="Curreem S.O."/>
            <person name="Tsui S.K."/>
            <person name="Woo P.C."/>
        </authorList>
    </citation>
    <scope>NUCLEOTIDE SEQUENCE [LARGE SCALE GENOMIC DNA]</scope>
    <source>
        <strain evidence="2 3">HKU16</strain>
    </source>
</reference>
<comment type="caution">
    <text evidence="2">The sequence shown here is derived from an EMBL/GenBank/DDBJ whole genome shotgun (WGS) entry which is preliminary data.</text>
</comment>
<protein>
    <submittedName>
        <fullName evidence="2">ECF transporter</fullName>
    </submittedName>
</protein>
<keyword evidence="1" id="KW-1133">Transmembrane helix</keyword>
<feature type="transmembrane region" description="Helical" evidence="1">
    <location>
        <begin position="118"/>
        <end position="140"/>
    </location>
</feature>
<dbReference type="InterPro" id="IPR011733">
    <property type="entry name" value="CHP02185_IM"/>
</dbReference>
<organism evidence="2 3">
    <name type="scientific">Christensenella hongkongensis</name>
    <dbReference type="NCBI Taxonomy" id="270498"/>
    <lineage>
        <taxon>Bacteria</taxon>
        <taxon>Bacillati</taxon>
        <taxon>Bacillota</taxon>
        <taxon>Clostridia</taxon>
        <taxon>Christensenellales</taxon>
        <taxon>Christensenellaceae</taxon>
        <taxon>Christensenella</taxon>
    </lineage>
</organism>